<accession>A0A0C9ZRK2</accession>
<evidence type="ECO:0000313" key="1">
    <source>
        <dbReference type="EMBL" id="KIK22368.1"/>
    </source>
</evidence>
<dbReference type="Proteomes" id="UP000054018">
    <property type="component" value="Unassembled WGS sequence"/>
</dbReference>
<gene>
    <name evidence="1" type="ORF">PISMIDRAFT_506273</name>
</gene>
<reference evidence="1 2" key="1">
    <citation type="submission" date="2014-04" db="EMBL/GenBank/DDBJ databases">
        <authorList>
            <consortium name="DOE Joint Genome Institute"/>
            <person name="Kuo A."/>
            <person name="Kohler A."/>
            <person name="Costa M.D."/>
            <person name="Nagy L.G."/>
            <person name="Floudas D."/>
            <person name="Copeland A."/>
            <person name="Barry K.W."/>
            <person name="Cichocki N."/>
            <person name="Veneault-Fourrey C."/>
            <person name="LaButti K."/>
            <person name="Lindquist E.A."/>
            <person name="Lipzen A."/>
            <person name="Lundell T."/>
            <person name="Morin E."/>
            <person name="Murat C."/>
            <person name="Sun H."/>
            <person name="Tunlid A."/>
            <person name="Henrissat B."/>
            <person name="Grigoriev I.V."/>
            <person name="Hibbett D.S."/>
            <person name="Martin F."/>
            <person name="Nordberg H.P."/>
            <person name="Cantor M.N."/>
            <person name="Hua S.X."/>
        </authorList>
    </citation>
    <scope>NUCLEOTIDE SEQUENCE [LARGE SCALE GENOMIC DNA]</scope>
    <source>
        <strain evidence="1 2">441</strain>
    </source>
</reference>
<proteinExistence type="predicted"/>
<organism evidence="1 2">
    <name type="scientific">Pisolithus microcarpus 441</name>
    <dbReference type="NCBI Taxonomy" id="765257"/>
    <lineage>
        <taxon>Eukaryota</taxon>
        <taxon>Fungi</taxon>
        <taxon>Dikarya</taxon>
        <taxon>Basidiomycota</taxon>
        <taxon>Agaricomycotina</taxon>
        <taxon>Agaricomycetes</taxon>
        <taxon>Agaricomycetidae</taxon>
        <taxon>Boletales</taxon>
        <taxon>Sclerodermatineae</taxon>
        <taxon>Pisolithaceae</taxon>
        <taxon>Pisolithus</taxon>
    </lineage>
</organism>
<evidence type="ECO:0000313" key="2">
    <source>
        <dbReference type="Proteomes" id="UP000054018"/>
    </source>
</evidence>
<sequence>MYHIQQVLEVRTGAVGMCGMCGGIKSYASDERHRDRSMDFGCRAGRETGYTAERRCLKTHMFQPSKKFRDGDISADHVLSATPRVGSTYNVPGRPRR</sequence>
<name>A0A0C9ZRK2_9AGAM</name>
<dbReference type="EMBL" id="KN833740">
    <property type="protein sequence ID" value="KIK22368.1"/>
    <property type="molecule type" value="Genomic_DNA"/>
</dbReference>
<keyword evidence="2" id="KW-1185">Reference proteome</keyword>
<protein>
    <submittedName>
        <fullName evidence="1">Uncharacterized protein</fullName>
    </submittedName>
</protein>
<dbReference type="AlphaFoldDB" id="A0A0C9ZRK2"/>
<reference evidence="2" key="2">
    <citation type="submission" date="2015-01" db="EMBL/GenBank/DDBJ databases">
        <title>Evolutionary Origins and Diversification of the Mycorrhizal Mutualists.</title>
        <authorList>
            <consortium name="DOE Joint Genome Institute"/>
            <consortium name="Mycorrhizal Genomics Consortium"/>
            <person name="Kohler A."/>
            <person name="Kuo A."/>
            <person name="Nagy L.G."/>
            <person name="Floudas D."/>
            <person name="Copeland A."/>
            <person name="Barry K.W."/>
            <person name="Cichocki N."/>
            <person name="Veneault-Fourrey C."/>
            <person name="LaButti K."/>
            <person name="Lindquist E.A."/>
            <person name="Lipzen A."/>
            <person name="Lundell T."/>
            <person name="Morin E."/>
            <person name="Murat C."/>
            <person name="Riley R."/>
            <person name="Ohm R."/>
            <person name="Sun H."/>
            <person name="Tunlid A."/>
            <person name="Henrissat B."/>
            <person name="Grigoriev I.V."/>
            <person name="Hibbett D.S."/>
            <person name="Martin F."/>
        </authorList>
    </citation>
    <scope>NUCLEOTIDE SEQUENCE [LARGE SCALE GENOMIC DNA]</scope>
    <source>
        <strain evidence="2">441</strain>
    </source>
</reference>
<dbReference type="HOGENOM" id="CLU_2347539_0_0_1"/>